<evidence type="ECO:0000256" key="2">
    <source>
        <dbReference type="ARBA" id="ARBA00023186"/>
    </source>
</evidence>
<evidence type="ECO:0000256" key="3">
    <source>
        <dbReference type="PIRNR" id="PIRNR016396"/>
    </source>
</evidence>
<dbReference type="AlphaFoldDB" id="A0A2J7ZRP6"/>
<protein>
    <recommendedName>
        <fullName evidence="3">Prefoldin subunit 3</fullName>
    </recommendedName>
</protein>
<comment type="function">
    <text evidence="3">Binds specifically to cytosolic chaperonin (c-CPN) and transfers target proteins to it. Binds to nascent polypeptide chain and promotes folding in an environment in which there are many competing pathways for nonnative proteins.</text>
</comment>
<dbReference type="GO" id="GO:0006457">
    <property type="term" value="P:protein folding"/>
    <property type="evidence" value="ECO:0007669"/>
    <property type="project" value="UniProtKB-UniRule"/>
</dbReference>
<dbReference type="GO" id="GO:0015631">
    <property type="term" value="F:tubulin binding"/>
    <property type="evidence" value="ECO:0007669"/>
    <property type="project" value="TreeGrafter"/>
</dbReference>
<dbReference type="InterPro" id="IPR016655">
    <property type="entry name" value="PFD3"/>
</dbReference>
<dbReference type="CDD" id="cd23156">
    <property type="entry name" value="Prefoldin_3"/>
    <property type="match status" value="1"/>
</dbReference>
<name>A0A2J7ZRP6_9CHLO</name>
<dbReference type="SUPFAM" id="SSF46579">
    <property type="entry name" value="Prefoldin"/>
    <property type="match status" value="1"/>
</dbReference>
<organism evidence="4 5">
    <name type="scientific">Tetrabaena socialis</name>
    <dbReference type="NCBI Taxonomy" id="47790"/>
    <lineage>
        <taxon>Eukaryota</taxon>
        <taxon>Viridiplantae</taxon>
        <taxon>Chlorophyta</taxon>
        <taxon>core chlorophytes</taxon>
        <taxon>Chlorophyceae</taxon>
        <taxon>CS clade</taxon>
        <taxon>Chlamydomonadales</taxon>
        <taxon>Tetrabaenaceae</taxon>
        <taxon>Tetrabaena</taxon>
    </lineage>
</organism>
<dbReference type="OrthoDB" id="6375174at2759"/>
<proteinExistence type="inferred from homology"/>
<dbReference type="Pfam" id="PF02996">
    <property type="entry name" value="Prefoldin"/>
    <property type="match status" value="1"/>
</dbReference>
<dbReference type="PIRSF" id="PIRSF016396">
    <property type="entry name" value="Prefoldin_subunit_3"/>
    <property type="match status" value="1"/>
</dbReference>
<dbReference type="InterPro" id="IPR004127">
    <property type="entry name" value="Prefoldin_subunit_alpha"/>
</dbReference>
<dbReference type="FunFam" id="1.10.287.370:FF:000001">
    <property type="entry name" value="Prefoldin subunit 3"/>
    <property type="match status" value="1"/>
</dbReference>
<evidence type="ECO:0000313" key="5">
    <source>
        <dbReference type="Proteomes" id="UP000236333"/>
    </source>
</evidence>
<dbReference type="Gene3D" id="1.10.287.370">
    <property type="match status" value="1"/>
</dbReference>
<dbReference type="GO" id="GO:0016272">
    <property type="term" value="C:prefoldin complex"/>
    <property type="evidence" value="ECO:0007669"/>
    <property type="project" value="UniProtKB-UniRule"/>
</dbReference>
<evidence type="ECO:0000256" key="1">
    <source>
        <dbReference type="ARBA" id="ARBA00010048"/>
    </source>
</evidence>
<gene>
    <name evidence="4" type="ORF">TSOC_011088</name>
</gene>
<dbReference type="GO" id="GO:0009409">
    <property type="term" value="P:response to cold"/>
    <property type="evidence" value="ECO:0007669"/>
    <property type="project" value="UniProtKB-ARBA"/>
</dbReference>
<dbReference type="Proteomes" id="UP000236333">
    <property type="component" value="Unassembled WGS sequence"/>
</dbReference>
<accession>A0A2J7ZRP6</accession>
<sequence length="188" mass="21225">MSSEAADTAVAAPEGGVEVPKAEFIDDVAEFLKDKDTDRVLAQLQENMRTYRMVQEDLLQRRVRTLNKLPELKRAVEIVKQLIERQSTGEDTTADFMLAEGVYSKAKITDAKSVNLWLGADVMLEYPLEEARTLLEENEANCRANLKTNEESVSYIKDSMTTTEVAIARIYNFDVERRRKQKEAGGSS</sequence>
<dbReference type="EMBL" id="PGGS01000577">
    <property type="protein sequence ID" value="PNH02910.1"/>
    <property type="molecule type" value="Genomic_DNA"/>
</dbReference>
<evidence type="ECO:0000313" key="4">
    <source>
        <dbReference type="EMBL" id="PNH02910.1"/>
    </source>
</evidence>
<dbReference type="GO" id="GO:0007021">
    <property type="term" value="P:tubulin complex assembly"/>
    <property type="evidence" value="ECO:0007669"/>
    <property type="project" value="TreeGrafter"/>
</dbReference>
<dbReference type="InterPro" id="IPR009053">
    <property type="entry name" value="Prefoldin"/>
</dbReference>
<dbReference type="GO" id="GO:0007017">
    <property type="term" value="P:microtubule-based process"/>
    <property type="evidence" value="ECO:0007669"/>
    <property type="project" value="TreeGrafter"/>
</dbReference>
<reference evidence="4 5" key="1">
    <citation type="journal article" date="2017" name="Mol. Biol. Evol.">
        <title>The 4-celled Tetrabaena socialis nuclear genome reveals the essential components for genetic control of cell number at the origin of multicellularity in the volvocine lineage.</title>
        <authorList>
            <person name="Featherston J."/>
            <person name="Arakaki Y."/>
            <person name="Hanschen E.R."/>
            <person name="Ferris P.J."/>
            <person name="Michod R.E."/>
            <person name="Olson B.J.S.C."/>
            <person name="Nozaki H."/>
            <person name="Durand P.M."/>
        </authorList>
    </citation>
    <scope>NUCLEOTIDE SEQUENCE [LARGE SCALE GENOMIC DNA]</scope>
    <source>
        <strain evidence="4 5">NIES-571</strain>
    </source>
</reference>
<dbReference type="PANTHER" id="PTHR12409">
    <property type="entry name" value="PREFOLDIN SUBUNIT 3"/>
    <property type="match status" value="1"/>
</dbReference>
<comment type="subunit">
    <text evidence="3">Heterohexamer of two PFD-alpha type and four PFD-beta type subunits.</text>
</comment>
<comment type="similarity">
    <text evidence="1 3">Belongs to the prefoldin subunit alpha family.</text>
</comment>
<comment type="caution">
    <text evidence="4">The sequence shown here is derived from an EMBL/GenBank/DDBJ whole genome shotgun (WGS) entry which is preliminary data.</text>
</comment>
<dbReference type="PANTHER" id="PTHR12409:SF0">
    <property type="entry name" value="PREFOLDIN SUBUNIT 3"/>
    <property type="match status" value="1"/>
</dbReference>
<dbReference type="GO" id="GO:0005737">
    <property type="term" value="C:cytoplasm"/>
    <property type="evidence" value="ECO:0007669"/>
    <property type="project" value="TreeGrafter"/>
</dbReference>
<keyword evidence="2 3" id="KW-0143">Chaperone</keyword>
<keyword evidence="5" id="KW-1185">Reference proteome</keyword>